<sequence length="67" mass="7276">LLNLGSVFFVCVICFSDPHSADPPSHPCLPRPSAWHRCESLRVRVPGSGPADRRFSSSGCCSVPPWP</sequence>
<feature type="non-terminal residue" evidence="3">
    <location>
        <position position="67"/>
    </location>
</feature>
<dbReference type="Proteomes" id="UP000268350">
    <property type="component" value="Unassembled WGS sequence"/>
</dbReference>
<name>A0A3B0KN65_DROGU</name>
<feature type="non-terminal residue" evidence="3">
    <location>
        <position position="1"/>
    </location>
</feature>
<feature type="region of interest" description="Disordered" evidence="1">
    <location>
        <begin position="48"/>
        <end position="67"/>
    </location>
</feature>
<evidence type="ECO:0000256" key="1">
    <source>
        <dbReference type="SAM" id="MobiDB-lite"/>
    </source>
</evidence>
<accession>A0A3B0KN65</accession>
<keyword evidence="2" id="KW-0732">Signal</keyword>
<dbReference type="AlphaFoldDB" id="A0A3B0KN65"/>
<evidence type="ECO:0000313" key="3">
    <source>
        <dbReference type="EMBL" id="SPP90080.1"/>
    </source>
</evidence>
<organism evidence="3 4">
    <name type="scientific">Drosophila guanche</name>
    <name type="common">Fruit fly</name>
    <dbReference type="NCBI Taxonomy" id="7266"/>
    <lineage>
        <taxon>Eukaryota</taxon>
        <taxon>Metazoa</taxon>
        <taxon>Ecdysozoa</taxon>
        <taxon>Arthropoda</taxon>
        <taxon>Hexapoda</taxon>
        <taxon>Insecta</taxon>
        <taxon>Pterygota</taxon>
        <taxon>Neoptera</taxon>
        <taxon>Endopterygota</taxon>
        <taxon>Diptera</taxon>
        <taxon>Brachycera</taxon>
        <taxon>Muscomorpha</taxon>
        <taxon>Ephydroidea</taxon>
        <taxon>Drosophilidae</taxon>
        <taxon>Drosophila</taxon>
        <taxon>Sophophora</taxon>
    </lineage>
</organism>
<protein>
    <submittedName>
        <fullName evidence="3">Uncharacterized protein</fullName>
    </submittedName>
</protein>
<evidence type="ECO:0000313" key="4">
    <source>
        <dbReference type="Proteomes" id="UP000268350"/>
    </source>
</evidence>
<feature type="chain" id="PRO_5017378340" evidence="2">
    <location>
        <begin position="22"/>
        <end position="67"/>
    </location>
</feature>
<dbReference type="EMBL" id="OUUW01000071">
    <property type="protein sequence ID" value="SPP90080.1"/>
    <property type="molecule type" value="Genomic_DNA"/>
</dbReference>
<evidence type="ECO:0000256" key="2">
    <source>
        <dbReference type="SAM" id="SignalP"/>
    </source>
</evidence>
<keyword evidence="4" id="KW-1185">Reference proteome</keyword>
<feature type="signal peptide" evidence="2">
    <location>
        <begin position="1"/>
        <end position="21"/>
    </location>
</feature>
<reference evidence="4" key="1">
    <citation type="submission" date="2018-01" db="EMBL/GenBank/DDBJ databases">
        <authorList>
            <person name="Alioto T."/>
            <person name="Alioto T."/>
        </authorList>
    </citation>
    <scope>NUCLEOTIDE SEQUENCE [LARGE SCALE GENOMIC DNA]</scope>
</reference>
<gene>
    <name evidence="3" type="ORF">DGUA_6G021107</name>
</gene>
<proteinExistence type="predicted"/>